<proteinExistence type="predicted"/>
<evidence type="ECO:0000313" key="3">
    <source>
        <dbReference type="Proteomes" id="UP001214638"/>
    </source>
</evidence>
<dbReference type="Pfam" id="PF20725">
    <property type="entry name" value="DUF6832"/>
    <property type="match status" value="1"/>
</dbReference>
<dbReference type="RefSeq" id="XP_067803894.1">
    <property type="nucleotide sequence ID" value="XM_067945103.1"/>
</dbReference>
<name>A0AAD9UPM9_9APIC</name>
<dbReference type="KEGG" id="bdw:94334345"/>
<dbReference type="Pfam" id="PF20724">
    <property type="entry name" value="DUF6831"/>
    <property type="match status" value="1"/>
</dbReference>
<feature type="domain" description="DUF6832" evidence="1">
    <location>
        <begin position="24"/>
        <end position="186"/>
    </location>
</feature>
<keyword evidence="3" id="KW-1185">Reference proteome</keyword>
<dbReference type="AlphaFoldDB" id="A0AAD9UPM9"/>
<gene>
    <name evidence="2" type="ORF">BdWA1_000047</name>
</gene>
<dbReference type="Proteomes" id="UP001214638">
    <property type="component" value="Unassembled WGS sequence"/>
</dbReference>
<sequence length="346" mass="40795">MLFISKRLKGLQLHVATGQIATREYLESFEPKGLKRLKVFDTTPPDDLKKSFFDKLSSNYSNPRSILRLYRNYIAVDDYPCYSWLVRCLCQLGNSFSFNSFWSSSDRQALVQLPLFKYLIYDLIERKRYIHPRHVPRILFALAALEYRCWPLLSHLTPIIEKHVQDWSLSAISCMTGCLALMGIGNTRSDVINILLNEVENRDPSTATTFDWALLAYTLVLTNKYEWYFVYIYHFLISRPSLENAALPQYLARCCQGLNLENLPLSGWNQYILYLCLYCTDVEKPQNEFDIKRAVPFEFQESLHIRWLNEIVIHAQNQVWQTSDHNTLRDPNGYKRMWIWFLKAWA</sequence>
<accession>A0AAD9UPM9</accession>
<comment type="caution">
    <text evidence="2">The sequence shown here is derived from an EMBL/GenBank/DDBJ whole genome shotgun (WGS) entry which is preliminary data.</text>
</comment>
<evidence type="ECO:0000259" key="1">
    <source>
        <dbReference type="Pfam" id="PF20725"/>
    </source>
</evidence>
<reference evidence="2" key="1">
    <citation type="journal article" date="2023" name="Nat. Microbiol.">
        <title>Babesia duncani multi-omics identifies virulence factors and drug targets.</title>
        <authorList>
            <person name="Singh P."/>
            <person name="Lonardi S."/>
            <person name="Liang Q."/>
            <person name="Vydyam P."/>
            <person name="Khabirova E."/>
            <person name="Fang T."/>
            <person name="Gihaz S."/>
            <person name="Thekkiniath J."/>
            <person name="Munshi M."/>
            <person name="Abel S."/>
            <person name="Ciampossin L."/>
            <person name="Batugedara G."/>
            <person name="Gupta M."/>
            <person name="Lu X.M."/>
            <person name="Lenz T."/>
            <person name="Chakravarty S."/>
            <person name="Cornillot E."/>
            <person name="Hu Y."/>
            <person name="Ma W."/>
            <person name="Gonzalez L.M."/>
            <person name="Sanchez S."/>
            <person name="Estrada K."/>
            <person name="Sanchez-Flores A."/>
            <person name="Montero E."/>
            <person name="Harb O.S."/>
            <person name="Le Roch K.G."/>
            <person name="Mamoun C.B."/>
        </authorList>
    </citation>
    <scope>NUCLEOTIDE SEQUENCE</scope>
    <source>
        <strain evidence="2">WA1</strain>
    </source>
</reference>
<dbReference type="EMBL" id="JALLKP010000001">
    <property type="protein sequence ID" value="KAK2197052.1"/>
    <property type="molecule type" value="Genomic_DNA"/>
</dbReference>
<evidence type="ECO:0000313" key="2">
    <source>
        <dbReference type="EMBL" id="KAK2197052.1"/>
    </source>
</evidence>
<dbReference type="InterPro" id="IPR049235">
    <property type="entry name" value="DUF6832"/>
</dbReference>
<organism evidence="2 3">
    <name type="scientific">Babesia duncani</name>
    <dbReference type="NCBI Taxonomy" id="323732"/>
    <lineage>
        <taxon>Eukaryota</taxon>
        <taxon>Sar</taxon>
        <taxon>Alveolata</taxon>
        <taxon>Apicomplexa</taxon>
        <taxon>Aconoidasida</taxon>
        <taxon>Piroplasmida</taxon>
        <taxon>Babesiidae</taxon>
        <taxon>Babesia</taxon>
    </lineage>
</organism>
<protein>
    <recommendedName>
        <fullName evidence="1">DUF6832 domain-containing protein</fullName>
    </recommendedName>
</protein>
<dbReference type="GeneID" id="94334345"/>